<feature type="transmembrane region" description="Helical" evidence="1">
    <location>
        <begin position="28"/>
        <end position="49"/>
    </location>
</feature>
<feature type="non-terminal residue" evidence="2">
    <location>
        <position position="1"/>
    </location>
</feature>
<evidence type="ECO:0000313" key="2">
    <source>
        <dbReference type="EMBL" id="CAK9076107.1"/>
    </source>
</evidence>
<organism evidence="2 3">
    <name type="scientific">Durusdinium trenchii</name>
    <dbReference type="NCBI Taxonomy" id="1381693"/>
    <lineage>
        <taxon>Eukaryota</taxon>
        <taxon>Sar</taxon>
        <taxon>Alveolata</taxon>
        <taxon>Dinophyceae</taxon>
        <taxon>Suessiales</taxon>
        <taxon>Symbiodiniaceae</taxon>
        <taxon>Durusdinium</taxon>
    </lineage>
</organism>
<evidence type="ECO:0000256" key="1">
    <source>
        <dbReference type="SAM" id="Phobius"/>
    </source>
</evidence>
<sequence length="184" mass="20713">KLFTTSAFQPVAMPLSLEHGASPSRCEVFCPCFSMTVAVALGIIGFVNWEQGFFFSPDESAGGCQGPEFHFRDRERQWRSAWTGSCAFLYRNEPEDLQVFHWKHPRSEEYDSCYRLACKEFCSMHWCLAKTVAAVLWGFTALLVLSALLCCASVGYKMGEQRATNRHRELGKCTSSHSESTGQV</sequence>
<accession>A0ABP0PJB9</accession>
<keyword evidence="1" id="KW-0472">Membrane</keyword>
<feature type="transmembrane region" description="Helical" evidence="1">
    <location>
        <begin position="134"/>
        <end position="156"/>
    </location>
</feature>
<proteinExistence type="predicted"/>
<dbReference type="Proteomes" id="UP001642484">
    <property type="component" value="Unassembled WGS sequence"/>
</dbReference>
<keyword evidence="3" id="KW-1185">Reference proteome</keyword>
<keyword evidence="1" id="KW-0812">Transmembrane</keyword>
<gene>
    <name evidence="2" type="ORF">CCMP2556_LOCUS37481</name>
</gene>
<comment type="caution">
    <text evidence="2">The sequence shown here is derived from an EMBL/GenBank/DDBJ whole genome shotgun (WGS) entry which is preliminary data.</text>
</comment>
<keyword evidence="1" id="KW-1133">Transmembrane helix</keyword>
<protein>
    <submittedName>
        <fullName evidence="2">Uncharacterized protein</fullName>
    </submittedName>
</protein>
<evidence type="ECO:0000313" key="3">
    <source>
        <dbReference type="Proteomes" id="UP001642484"/>
    </source>
</evidence>
<name>A0ABP0PJB9_9DINO</name>
<reference evidence="2 3" key="1">
    <citation type="submission" date="2024-02" db="EMBL/GenBank/DDBJ databases">
        <authorList>
            <person name="Chen Y."/>
            <person name="Shah S."/>
            <person name="Dougan E. K."/>
            <person name="Thang M."/>
            <person name="Chan C."/>
        </authorList>
    </citation>
    <scope>NUCLEOTIDE SEQUENCE [LARGE SCALE GENOMIC DNA]</scope>
</reference>
<dbReference type="EMBL" id="CAXAMN010023250">
    <property type="protein sequence ID" value="CAK9076107.1"/>
    <property type="molecule type" value="Genomic_DNA"/>
</dbReference>